<evidence type="ECO:0008006" key="2">
    <source>
        <dbReference type="Google" id="ProtNLM"/>
    </source>
</evidence>
<dbReference type="AlphaFoldDB" id="A0A0W8E413"/>
<evidence type="ECO:0000313" key="1">
    <source>
        <dbReference type="EMBL" id="KUG03388.1"/>
    </source>
</evidence>
<sequence length="59" mass="6940">MFKWGINKKTLRELRRQQGFTARELAAIVKVDTIEILKVDDLKMKDIPEPLKSKLIPYL</sequence>
<dbReference type="EMBL" id="LNQE01001882">
    <property type="protein sequence ID" value="KUG03388.1"/>
    <property type="molecule type" value="Genomic_DNA"/>
</dbReference>
<proteinExistence type="predicted"/>
<comment type="caution">
    <text evidence="1">The sequence shown here is derived from an EMBL/GenBank/DDBJ whole genome shotgun (WGS) entry which is preliminary data.</text>
</comment>
<reference evidence="1" key="1">
    <citation type="journal article" date="2015" name="Proc. Natl. Acad. Sci. U.S.A.">
        <title>Networks of energetic and metabolic interactions define dynamics in microbial communities.</title>
        <authorList>
            <person name="Embree M."/>
            <person name="Liu J.K."/>
            <person name="Al-Bassam M.M."/>
            <person name="Zengler K."/>
        </authorList>
    </citation>
    <scope>NUCLEOTIDE SEQUENCE</scope>
</reference>
<gene>
    <name evidence="1" type="ORF">ASZ90_019176</name>
</gene>
<protein>
    <recommendedName>
        <fullName evidence="2">HTH cro/C1-type domain-containing protein</fullName>
    </recommendedName>
</protein>
<accession>A0A0W8E413</accession>
<organism evidence="1">
    <name type="scientific">hydrocarbon metagenome</name>
    <dbReference type="NCBI Taxonomy" id="938273"/>
    <lineage>
        <taxon>unclassified sequences</taxon>
        <taxon>metagenomes</taxon>
        <taxon>ecological metagenomes</taxon>
    </lineage>
</organism>
<name>A0A0W8E413_9ZZZZ</name>